<reference evidence="2 3" key="1">
    <citation type="journal article" date="2015" name="Sci. Rep.">
        <title>Chromosome-level genome map provides insights into diverse defense mechanisms in the medicinal fungus Ganoderma sinense.</title>
        <authorList>
            <person name="Zhu Y."/>
            <person name="Xu J."/>
            <person name="Sun C."/>
            <person name="Zhou S."/>
            <person name="Xu H."/>
            <person name="Nelson D.R."/>
            <person name="Qian J."/>
            <person name="Song J."/>
            <person name="Luo H."/>
            <person name="Xiang L."/>
            <person name="Li Y."/>
            <person name="Xu Z."/>
            <person name="Ji A."/>
            <person name="Wang L."/>
            <person name="Lu S."/>
            <person name="Hayward A."/>
            <person name="Sun W."/>
            <person name="Li X."/>
            <person name="Schwartz D.C."/>
            <person name="Wang Y."/>
            <person name="Chen S."/>
        </authorList>
    </citation>
    <scope>NUCLEOTIDE SEQUENCE [LARGE SCALE GENOMIC DNA]</scope>
    <source>
        <strain evidence="2 3">ZZ0214-1</strain>
    </source>
</reference>
<sequence>MPSLEALNARQAGLAMQRRTNHTISLLRTELSMTKLEREAARTECAVLRMQHDLERGLAARYLAELESVKAAIERYNPEVINRQEELCNIEAQLEREADIEKLPRPTLSCPLRGDPLTRMRQGLSYLGVRRGPDSHLINGEARYQEFWDWLTTRPEIEAANEDAPYAGHVNVQRQLPTFNQEALRVCKSRPLFVDTLSFWCPESAQKCHGVFICPDYKYDPVKSVWVCADESYACGEQTREVFFAMGGKIYYAGTYMCHTGPTHVRVHHLGALGNETLLQAIASKTHGGGKRHGDEKQAIAELYREGTLTVRVLGLERIGFNRQLHKTLVADCCLRERRKAHRRREKRRKGSNTGPLLPVPVPIPVDILEVLAPPPALPLVFGAKRGRDEYEEDEEYEYDEEYEDGYEDDSQPWKVPRIEPEYEEEDEVWQDEPEELGLHGEYYEEEEHDEEEEEYEDEEYGSPVKLEEYEYY</sequence>
<accession>A0A2G8SGB1</accession>
<organism evidence="2 3">
    <name type="scientific">Ganoderma sinense ZZ0214-1</name>
    <dbReference type="NCBI Taxonomy" id="1077348"/>
    <lineage>
        <taxon>Eukaryota</taxon>
        <taxon>Fungi</taxon>
        <taxon>Dikarya</taxon>
        <taxon>Basidiomycota</taxon>
        <taxon>Agaricomycotina</taxon>
        <taxon>Agaricomycetes</taxon>
        <taxon>Polyporales</taxon>
        <taxon>Polyporaceae</taxon>
        <taxon>Ganoderma</taxon>
    </lineage>
</organism>
<feature type="compositionally biased region" description="Acidic residues" evidence="1">
    <location>
        <begin position="422"/>
        <end position="436"/>
    </location>
</feature>
<dbReference type="AlphaFoldDB" id="A0A2G8SGB1"/>
<keyword evidence="3" id="KW-1185">Reference proteome</keyword>
<comment type="caution">
    <text evidence="2">The sequence shown here is derived from an EMBL/GenBank/DDBJ whole genome shotgun (WGS) entry which is preliminary data.</text>
</comment>
<evidence type="ECO:0000256" key="1">
    <source>
        <dbReference type="SAM" id="MobiDB-lite"/>
    </source>
</evidence>
<feature type="compositionally biased region" description="Acidic residues" evidence="1">
    <location>
        <begin position="444"/>
        <end position="461"/>
    </location>
</feature>
<feature type="compositionally biased region" description="Acidic residues" evidence="1">
    <location>
        <begin position="390"/>
        <end position="411"/>
    </location>
</feature>
<proteinExistence type="predicted"/>
<dbReference type="OrthoDB" id="3060478at2759"/>
<dbReference type="Proteomes" id="UP000230002">
    <property type="component" value="Unassembled WGS sequence"/>
</dbReference>
<evidence type="ECO:0000313" key="3">
    <source>
        <dbReference type="Proteomes" id="UP000230002"/>
    </source>
</evidence>
<gene>
    <name evidence="2" type="ORF">GSI_04923</name>
</gene>
<feature type="region of interest" description="Disordered" evidence="1">
    <location>
        <begin position="389"/>
        <end position="473"/>
    </location>
</feature>
<dbReference type="EMBL" id="AYKW01000009">
    <property type="protein sequence ID" value="PIL32806.1"/>
    <property type="molecule type" value="Genomic_DNA"/>
</dbReference>
<name>A0A2G8SGB1_9APHY</name>
<protein>
    <submittedName>
        <fullName evidence="2">Uncharacterized protein</fullName>
    </submittedName>
</protein>
<evidence type="ECO:0000313" key="2">
    <source>
        <dbReference type="EMBL" id="PIL32806.1"/>
    </source>
</evidence>